<keyword evidence="3" id="KW-1185">Reference proteome</keyword>
<dbReference type="InterPro" id="IPR036390">
    <property type="entry name" value="WH_DNA-bd_sf"/>
</dbReference>
<dbReference type="PANTHER" id="PTHR33169:SF14">
    <property type="entry name" value="TRANSCRIPTIONAL REGULATOR RV3488"/>
    <property type="match status" value="1"/>
</dbReference>
<dbReference type="Gene3D" id="1.10.10.10">
    <property type="entry name" value="Winged helix-like DNA-binding domain superfamily/Winged helix DNA-binding domain"/>
    <property type="match status" value="1"/>
</dbReference>
<dbReference type="KEGG" id="plon:Pla110_15830"/>
<gene>
    <name evidence="2" type="ORF">Pla110_15830</name>
</gene>
<dbReference type="InterPro" id="IPR036388">
    <property type="entry name" value="WH-like_DNA-bd_sf"/>
</dbReference>
<dbReference type="InterPro" id="IPR005149">
    <property type="entry name" value="Tscrpt_reg_PadR_N"/>
</dbReference>
<evidence type="ECO:0000313" key="2">
    <source>
        <dbReference type="EMBL" id="QDU79864.1"/>
    </source>
</evidence>
<proteinExistence type="predicted"/>
<dbReference type="AlphaFoldDB" id="A0A518CL03"/>
<organism evidence="2 3">
    <name type="scientific">Polystyrenella longa</name>
    <dbReference type="NCBI Taxonomy" id="2528007"/>
    <lineage>
        <taxon>Bacteria</taxon>
        <taxon>Pseudomonadati</taxon>
        <taxon>Planctomycetota</taxon>
        <taxon>Planctomycetia</taxon>
        <taxon>Planctomycetales</taxon>
        <taxon>Planctomycetaceae</taxon>
        <taxon>Polystyrenella</taxon>
    </lineage>
</organism>
<dbReference type="EMBL" id="CP036281">
    <property type="protein sequence ID" value="QDU79864.1"/>
    <property type="molecule type" value="Genomic_DNA"/>
</dbReference>
<feature type="domain" description="Transcription regulator PadR N-terminal" evidence="1">
    <location>
        <begin position="27"/>
        <end position="100"/>
    </location>
</feature>
<accession>A0A518CL03</accession>
<dbReference type="PANTHER" id="PTHR33169">
    <property type="entry name" value="PADR-FAMILY TRANSCRIPTIONAL REGULATOR"/>
    <property type="match status" value="1"/>
</dbReference>
<name>A0A518CL03_9PLAN</name>
<evidence type="ECO:0000313" key="3">
    <source>
        <dbReference type="Proteomes" id="UP000317178"/>
    </source>
</evidence>
<dbReference type="SUPFAM" id="SSF46785">
    <property type="entry name" value="Winged helix' DNA-binding domain"/>
    <property type="match status" value="1"/>
</dbReference>
<dbReference type="OrthoDB" id="9808017at2"/>
<dbReference type="Pfam" id="PF03551">
    <property type="entry name" value="PadR"/>
    <property type="match status" value="1"/>
</dbReference>
<dbReference type="RefSeq" id="WP_144994806.1">
    <property type="nucleotide sequence ID" value="NZ_CP036281.1"/>
</dbReference>
<sequence length="127" mass="14615">MTDKTSEKASIDKFDSQLMRGSLDLMILAVLDRDRQYGYSILQELRDASAEKVDLKAGTLYPILHRLEAEKLIRSKWDESTGRKRKWYELTKAGHKRLQQQAQTWHAYVNCIQSLLPPSLAQPLPAT</sequence>
<dbReference type="InterPro" id="IPR052509">
    <property type="entry name" value="Metal_resp_DNA-bind_regulator"/>
</dbReference>
<evidence type="ECO:0000259" key="1">
    <source>
        <dbReference type="Pfam" id="PF03551"/>
    </source>
</evidence>
<dbReference type="Proteomes" id="UP000317178">
    <property type="component" value="Chromosome"/>
</dbReference>
<reference evidence="2 3" key="1">
    <citation type="submission" date="2019-02" db="EMBL/GenBank/DDBJ databases">
        <title>Deep-cultivation of Planctomycetes and their phenomic and genomic characterization uncovers novel biology.</title>
        <authorList>
            <person name="Wiegand S."/>
            <person name="Jogler M."/>
            <person name="Boedeker C."/>
            <person name="Pinto D."/>
            <person name="Vollmers J."/>
            <person name="Rivas-Marin E."/>
            <person name="Kohn T."/>
            <person name="Peeters S.H."/>
            <person name="Heuer A."/>
            <person name="Rast P."/>
            <person name="Oberbeckmann S."/>
            <person name="Bunk B."/>
            <person name="Jeske O."/>
            <person name="Meyerdierks A."/>
            <person name="Storesund J.E."/>
            <person name="Kallscheuer N."/>
            <person name="Luecker S."/>
            <person name="Lage O.M."/>
            <person name="Pohl T."/>
            <person name="Merkel B.J."/>
            <person name="Hornburger P."/>
            <person name="Mueller R.-W."/>
            <person name="Bruemmer F."/>
            <person name="Labrenz M."/>
            <person name="Spormann A.M."/>
            <person name="Op den Camp H."/>
            <person name="Overmann J."/>
            <person name="Amann R."/>
            <person name="Jetten M.S.M."/>
            <person name="Mascher T."/>
            <person name="Medema M.H."/>
            <person name="Devos D.P."/>
            <person name="Kaster A.-K."/>
            <person name="Ovreas L."/>
            <person name="Rohde M."/>
            <person name="Galperin M.Y."/>
            <person name="Jogler C."/>
        </authorList>
    </citation>
    <scope>NUCLEOTIDE SEQUENCE [LARGE SCALE GENOMIC DNA]</scope>
    <source>
        <strain evidence="2 3">Pla110</strain>
    </source>
</reference>
<protein>
    <submittedName>
        <fullName evidence="2">Lineage-specific thermal regulator protein</fullName>
    </submittedName>
</protein>